<evidence type="ECO:0000259" key="5">
    <source>
        <dbReference type="Pfam" id="PF00890"/>
    </source>
</evidence>
<dbReference type="InterPro" id="IPR003953">
    <property type="entry name" value="FAD-dep_OxRdtase_2_FAD-bd"/>
</dbReference>
<keyword evidence="4" id="KW-0560">Oxidoreductase</keyword>
<keyword evidence="7" id="KW-1185">Reference proteome</keyword>
<dbReference type="Gene3D" id="3.50.50.60">
    <property type="entry name" value="FAD/NAD(P)-binding domain"/>
    <property type="match status" value="2"/>
</dbReference>
<dbReference type="InterPro" id="IPR027477">
    <property type="entry name" value="Succ_DH/fumarate_Rdtase_cat_sf"/>
</dbReference>
<dbReference type="Pfam" id="PF00890">
    <property type="entry name" value="FAD_binding_2"/>
    <property type="match status" value="1"/>
</dbReference>
<evidence type="ECO:0000256" key="3">
    <source>
        <dbReference type="ARBA" id="ARBA00022827"/>
    </source>
</evidence>
<sequence>MDTRADGTTEVDVLVVGSGAGAMTAAVRAAHQGAKVLLIEKSARYGGSSAMSGGCVWIPNNRFMKPAGIEDSDAEAMRYLRALTKGSIAEERLEACVSEGRAMVDFLQDHSDVAMGIIPSYPDYYPEVPGGKSSGRSLEALPFHGSELGADFYDMRESHPQMLFLDEISLSFPESRHAMHRRPGWVGLMMRTMARYWLDVKGRLRGRRDRRVCLGAALVARLRGTLAKQGVPLWLNTGFKDFVVEQGRVTGVVASRGGQACRILARRGVILAAGGFERNSAMREKYLPAPTKAEWSTGNPENTGDVISAGMDLGAATDFMEDAWWGPTNPIPGRRAGVAYMFVTERSVPGGILVNRDGVRVVNESAPYSDIVRAMYATPDSEGKPSVPLYLVVDAAFRRRFSLGPIMPGVPDAKVPKHLFEQRFLVRGTSLDDLAAQVGIRADGLRETAEKMNRYAREGRDPDFHRGDSLYDACWSDASYGRNPCLGTLAEPPFYAVEVYPGDIGSRGGLRVDAHARVLRPDQQVIPGLYAIGNCSSPVYGNSYPGAGATLGPAMTFGYVAANRALAGGA</sequence>
<dbReference type="SUPFAM" id="SSF56425">
    <property type="entry name" value="Succinate dehydrogenase/fumarate reductase flavoprotein, catalytic domain"/>
    <property type="match status" value="1"/>
</dbReference>
<reference evidence="6 7" key="1">
    <citation type="submission" date="2021-02" db="EMBL/GenBank/DDBJ databases">
        <title>De Novo genome assembly of isolated myxobacteria.</title>
        <authorList>
            <person name="Stevens D.C."/>
        </authorList>
    </citation>
    <scope>NUCLEOTIDE SEQUENCE [LARGE SCALE GENOMIC DNA]</scope>
    <source>
        <strain evidence="6 7">SCHIC003</strain>
    </source>
</reference>
<feature type="domain" description="FAD-dependent oxidoreductase 2 FAD-binding" evidence="5">
    <location>
        <begin position="12"/>
        <end position="551"/>
    </location>
</feature>
<proteinExistence type="predicted"/>
<dbReference type="PANTHER" id="PTHR43400">
    <property type="entry name" value="FUMARATE REDUCTASE"/>
    <property type="match status" value="1"/>
</dbReference>
<protein>
    <submittedName>
        <fullName evidence="6">FAD-dependent oxidoreductase</fullName>
    </submittedName>
</protein>
<evidence type="ECO:0000256" key="1">
    <source>
        <dbReference type="ARBA" id="ARBA00001974"/>
    </source>
</evidence>
<dbReference type="Proteomes" id="UP000663090">
    <property type="component" value="Chromosome"/>
</dbReference>
<dbReference type="EMBL" id="CP071091">
    <property type="protein sequence ID" value="QSQ15027.1"/>
    <property type="molecule type" value="Genomic_DNA"/>
</dbReference>
<evidence type="ECO:0000313" key="7">
    <source>
        <dbReference type="Proteomes" id="UP000663090"/>
    </source>
</evidence>
<dbReference type="SUPFAM" id="SSF51905">
    <property type="entry name" value="FAD/NAD(P)-binding domain"/>
    <property type="match status" value="1"/>
</dbReference>
<accession>A0ABX7N8F3</accession>
<keyword evidence="3" id="KW-0274">FAD</keyword>
<name>A0ABX7N8F3_9BACT</name>
<dbReference type="PANTHER" id="PTHR43400:SF10">
    <property type="entry name" value="3-OXOSTEROID 1-DEHYDROGENASE"/>
    <property type="match status" value="1"/>
</dbReference>
<dbReference type="InterPro" id="IPR036188">
    <property type="entry name" value="FAD/NAD-bd_sf"/>
</dbReference>
<dbReference type="PRINTS" id="PR00945">
    <property type="entry name" value="HGRDTASE"/>
</dbReference>
<evidence type="ECO:0000256" key="2">
    <source>
        <dbReference type="ARBA" id="ARBA00022630"/>
    </source>
</evidence>
<organism evidence="6 7">
    <name type="scientific">Myxococcus landrumensis</name>
    <dbReference type="NCBI Taxonomy" id="2813577"/>
    <lineage>
        <taxon>Bacteria</taxon>
        <taxon>Pseudomonadati</taxon>
        <taxon>Myxococcota</taxon>
        <taxon>Myxococcia</taxon>
        <taxon>Myxococcales</taxon>
        <taxon>Cystobacterineae</taxon>
        <taxon>Myxococcaceae</taxon>
        <taxon>Myxococcus</taxon>
    </lineage>
</organism>
<comment type="cofactor">
    <cofactor evidence="1">
        <name>FAD</name>
        <dbReference type="ChEBI" id="CHEBI:57692"/>
    </cofactor>
</comment>
<dbReference type="InterPro" id="IPR050315">
    <property type="entry name" value="FAD-oxidoreductase_2"/>
</dbReference>
<keyword evidence="2" id="KW-0285">Flavoprotein</keyword>
<gene>
    <name evidence="6" type="ORF">JY572_02775</name>
</gene>
<dbReference type="RefSeq" id="WP_206716769.1">
    <property type="nucleotide sequence ID" value="NZ_CP071091.1"/>
</dbReference>
<evidence type="ECO:0000256" key="4">
    <source>
        <dbReference type="ARBA" id="ARBA00023002"/>
    </source>
</evidence>
<evidence type="ECO:0000313" key="6">
    <source>
        <dbReference type="EMBL" id="QSQ15027.1"/>
    </source>
</evidence>